<sequence>MTVVAVVGLGYVGLPLAVEFGKKYRTIGFDLSVEKIAAYCKHVDPTGEVSQENLKQATLLEPTTDASKLKEADFVIVAVPTPVDEAHNPDFSPLVGASTSVGKYLKKGAIVVYESTVYPGATEEICVPILEKQSGLTWKKDFFVGYSPERINPGDKEHTLTKIVKVVSGDTAETLDTVAEVYGSVITAGVHRAQSIKVAEAAKVIENTQRDLNIALMNELSLIFHRIGIDTLEVLKAAGTKWNFLPFRPGLVGGHCIGVDPYYLTHKADMLGYHPQVILAGRRINDGMGKYIAEQTIKQMSQAGLPIKGSDVVVLGLTFKENCPDLRNSKVIDVIRELASYGVNVIVHDPIADAGEAMHEYGVTLTPWADLPRAQAVVAAVAHQAYKDYSVQQLLEKLQPGGIFMDIKCQYDAAALESQGAKVWRL</sequence>
<dbReference type="SMART" id="SM00984">
    <property type="entry name" value="UDPG_MGDP_dh_C"/>
    <property type="match status" value="1"/>
</dbReference>
<evidence type="ECO:0000256" key="2">
    <source>
        <dbReference type="ARBA" id="ARBA00023002"/>
    </source>
</evidence>
<evidence type="ECO:0000256" key="3">
    <source>
        <dbReference type="ARBA" id="ARBA00023027"/>
    </source>
</evidence>
<dbReference type="InterPro" id="IPR028359">
    <property type="entry name" value="UDP_ManNAc/GlcNAc_DH"/>
</dbReference>
<dbReference type="PANTHER" id="PTHR43491">
    <property type="entry name" value="UDP-N-ACETYL-D-MANNOSAMINE DEHYDROGENASE"/>
    <property type="match status" value="1"/>
</dbReference>
<dbReference type="EMBL" id="CYHF01000007">
    <property type="protein sequence ID" value="CUA98335.1"/>
    <property type="molecule type" value="Genomic_DNA"/>
</dbReference>
<name>A0A0K6I5D0_9BURK</name>
<dbReference type="STRING" id="339866.GCA_001418255_02094"/>
<protein>
    <submittedName>
        <fullName evidence="6">Nucleotide sugar dehydrogenase</fullName>
    </submittedName>
</protein>
<dbReference type="GO" id="GO:0016628">
    <property type="term" value="F:oxidoreductase activity, acting on the CH-CH group of donors, NAD or NADP as acceptor"/>
    <property type="evidence" value="ECO:0007669"/>
    <property type="project" value="InterPro"/>
</dbReference>
<dbReference type="InterPro" id="IPR017476">
    <property type="entry name" value="UDP-Glc/GDP-Man"/>
</dbReference>
<dbReference type="PANTHER" id="PTHR43491:SF2">
    <property type="entry name" value="UDP-N-ACETYL-D-MANNOSAMINE DEHYDROGENASE"/>
    <property type="match status" value="1"/>
</dbReference>
<dbReference type="Pfam" id="PF03721">
    <property type="entry name" value="UDPG_MGDP_dh_N"/>
    <property type="match status" value="1"/>
</dbReference>
<dbReference type="Pfam" id="PF00984">
    <property type="entry name" value="UDPG_MGDP_dh"/>
    <property type="match status" value="1"/>
</dbReference>
<dbReference type="PIRSF" id="PIRSF500136">
    <property type="entry name" value="UDP_ManNAc_DH"/>
    <property type="match status" value="1"/>
</dbReference>
<evidence type="ECO:0000256" key="1">
    <source>
        <dbReference type="ARBA" id="ARBA00006601"/>
    </source>
</evidence>
<dbReference type="RefSeq" id="WP_055450965.1">
    <property type="nucleotide sequence ID" value="NZ_CYHF01000007.1"/>
</dbReference>
<dbReference type="InterPro" id="IPR014026">
    <property type="entry name" value="UDP-Glc/GDP-Man_DH_dimer"/>
</dbReference>
<gene>
    <name evidence="6" type="ORF">Ga0061069_10755</name>
</gene>
<dbReference type="GO" id="GO:0016616">
    <property type="term" value="F:oxidoreductase activity, acting on the CH-OH group of donors, NAD or NADP as acceptor"/>
    <property type="evidence" value="ECO:0007669"/>
    <property type="project" value="InterPro"/>
</dbReference>
<dbReference type="NCBIfam" id="TIGR03026">
    <property type="entry name" value="NDP-sugDHase"/>
    <property type="match status" value="1"/>
</dbReference>
<keyword evidence="2" id="KW-0560">Oxidoreductase</keyword>
<keyword evidence="7" id="KW-1185">Reference proteome</keyword>
<dbReference type="InterPro" id="IPR036220">
    <property type="entry name" value="UDP-Glc/GDP-Man_DH_C_sf"/>
</dbReference>
<dbReference type="InterPro" id="IPR001732">
    <property type="entry name" value="UDP-Glc/GDP-Man_DH_N"/>
</dbReference>
<dbReference type="Proteomes" id="UP000183649">
    <property type="component" value="Unassembled WGS sequence"/>
</dbReference>
<comment type="similarity">
    <text evidence="1 4">Belongs to the UDP-glucose/GDP-mannose dehydrogenase family.</text>
</comment>
<dbReference type="OrthoDB" id="9803238at2"/>
<dbReference type="GO" id="GO:0000271">
    <property type="term" value="P:polysaccharide biosynthetic process"/>
    <property type="evidence" value="ECO:0007669"/>
    <property type="project" value="InterPro"/>
</dbReference>
<reference evidence="7" key="1">
    <citation type="submission" date="2015-08" db="EMBL/GenBank/DDBJ databases">
        <authorList>
            <person name="Varghese N."/>
        </authorList>
    </citation>
    <scope>NUCLEOTIDE SEQUENCE [LARGE SCALE GENOMIC DNA]</scope>
    <source>
        <strain evidence="7">DSM 18181</strain>
    </source>
</reference>
<keyword evidence="3" id="KW-0520">NAD</keyword>
<dbReference type="SUPFAM" id="SSF51735">
    <property type="entry name" value="NAD(P)-binding Rossmann-fold domains"/>
    <property type="match status" value="1"/>
</dbReference>
<dbReference type="InterPro" id="IPR036291">
    <property type="entry name" value="NAD(P)-bd_dom_sf"/>
</dbReference>
<feature type="domain" description="UDP-glucose/GDP-mannose dehydrogenase C-terminal" evidence="5">
    <location>
        <begin position="313"/>
        <end position="413"/>
    </location>
</feature>
<proteinExistence type="inferred from homology"/>
<dbReference type="PIRSF" id="PIRSF000124">
    <property type="entry name" value="UDPglc_GDPman_dh"/>
    <property type="match status" value="1"/>
</dbReference>
<dbReference type="InterPro" id="IPR008927">
    <property type="entry name" value="6-PGluconate_DH-like_C_sf"/>
</dbReference>
<accession>A0A0K6I5D0</accession>
<evidence type="ECO:0000256" key="4">
    <source>
        <dbReference type="PIRNR" id="PIRNR000124"/>
    </source>
</evidence>
<evidence type="ECO:0000313" key="7">
    <source>
        <dbReference type="Proteomes" id="UP000183649"/>
    </source>
</evidence>
<dbReference type="Gene3D" id="3.40.50.720">
    <property type="entry name" value="NAD(P)-binding Rossmann-like Domain"/>
    <property type="match status" value="2"/>
</dbReference>
<dbReference type="Pfam" id="PF03720">
    <property type="entry name" value="UDPG_MGDP_dh_C"/>
    <property type="match status" value="1"/>
</dbReference>
<dbReference type="GO" id="GO:0051287">
    <property type="term" value="F:NAD binding"/>
    <property type="evidence" value="ECO:0007669"/>
    <property type="project" value="InterPro"/>
</dbReference>
<dbReference type="InterPro" id="IPR014027">
    <property type="entry name" value="UDP-Glc/GDP-Man_DH_C"/>
</dbReference>
<organism evidence="6 7">
    <name type="scientific">Thiomonas bhubaneswarensis</name>
    <dbReference type="NCBI Taxonomy" id="339866"/>
    <lineage>
        <taxon>Bacteria</taxon>
        <taxon>Pseudomonadati</taxon>
        <taxon>Pseudomonadota</taxon>
        <taxon>Betaproteobacteria</taxon>
        <taxon>Burkholderiales</taxon>
        <taxon>Thiomonas</taxon>
    </lineage>
</organism>
<dbReference type="SUPFAM" id="SSF48179">
    <property type="entry name" value="6-phosphogluconate dehydrogenase C-terminal domain-like"/>
    <property type="match status" value="1"/>
</dbReference>
<evidence type="ECO:0000259" key="5">
    <source>
        <dbReference type="SMART" id="SM00984"/>
    </source>
</evidence>
<evidence type="ECO:0000313" key="6">
    <source>
        <dbReference type="EMBL" id="CUA98335.1"/>
    </source>
</evidence>
<dbReference type="AlphaFoldDB" id="A0A0K6I5D0"/>
<dbReference type="SUPFAM" id="SSF52413">
    <property type="entry name" value="UDP-glucose/GDP-mannose dehydrogenase C-terminal domain"/>
    <property type="match status" value="1"/>
</dbReference>